<dbReference type="InterPro" id="IPR002816">
    <property type="entry name" value="TraB/PrgY/GumN_fam"/>
</dbReference>
<dbReference type="InterPro" id="IPR046345">
    <property type="entry name" value="TraB_PrgY-like"/>
</dbReference>
<dbReference type="Proteomes" id="UP001472677">
    <property type="component" value="Unassembled WGS sequence"/>
</dbReference>
<evidence type="ECO:0000256" key="2">
    <source>
        <dbReference type="SAM" id="Phobius"/>
    </source>
</evidence>
<evidence type="ECO:0000313" key="3">
    <source>
        <dbReference type="EMBL" id="KAK8502791.1"/>
    </source>
</evidence>
<evidence type="ECO:0000256" key="1">
    <source>
        <dbReference type="SAM" id="MobiDB-lite"/>
    </source>
</evidence>
<dbReference type="Gene3D" id="3.90.550.50">
    <property type="match status" value="1"/>
</dbReference>
<name>A0ABR2B765_9ROSI</name>
<keyword evidence="2" id="KW-0472">Membrane</keyword>
<dbReference type="Pfam" id="PF01963">
    <property type="entry name" value="TraB_PrgY_gumN"/>
    <property type="match status" value="1"/>
</dbReference>
<reference evidence="3 4" key="1">
    <citation type="journal article" date="2024" name="G3 (Bethesda)">
        <title>Genome assembly of Hibiscus sabdariffa L. provides insights into metabolisms of medicinal natural products.</title>
        <authorList>
            <person name="Kim T."/>
        </authorList>
    </citation>
    <scope>NUCLEOTIDE SEQUENCE [LARGE SCALE GENOMIC DNA]</scope>
    <source>
        <strain evidence="3">TK-2024</strain>
        <tissue evidence="3">Old leaves</tissue>
    </source>
</reference>
<dbReference type="InterPro" id="IPR006740">
    <property type="entry name" value="DUF604"/>
</dbReference>
<feature type="region of interest" description="Disordered" evidence="1">
    <location>
        <begin position="65"/>
        <end position="128"/>
    </location>
</feature>
<comment type="caution">
    <text evidence="3">The sequence shown here is derived from an EMBL/GenBank/DDBJ whole genome shotgun (WGS) entry which is preliminary data.</text>
</comment>
<feature type="transmembrane region" description="Helical" evidence="2">
    <location>
        <begin position="362"/>
        <end position="382"/>
    </location>
</feature>
<gene>
    <name evidence="3" type="ORF">V6N12_073276</name>
</gene>
<feature type="transmembrane region" description="Helical" evidence="2">
    <location>
        <begin position="435"/>
        <end position="455"/>
    </location>
</feature>
<feature type="transmembrane region" description="Helical" evidence="2">
    <location>
        <begin position="389"/>
        <end position="407"/>
    </location>
</feature>
<accession>A0ABR2B765</accession>
<dbReference type="CDD" id="cd14726">
    <property type="entry name" value="TraB_PrgY-like"/>
    <property type="match status" value="1"/>
</dbReference>
<feature type="compositionally biased region" description="Basic and acidic residues" evidence="1">
    <location>
        <begin position="70"/>
        <end position="80"/>
    </location>
</feature>
<feature type="compositionally biased region" description="Basic and acidic residues" evidence="1">
    <location>
        <begin position="111"/>
        <end position="128"/>
    </location>
</feature>
<dbReference type="PANTHER" id="PTHR21530:SF7">
    <property type="entry name" value="TRAB DOMAIN-CONTAINING PROTEIN"/>
    <property type="match status" value="1"/>
</dbReference>
<evidence type="ECO:0000313" key="4">
    <source>
        <dbReference type="Proteomes" id="UP001472677"/>
    </source>
</evidence>
<proteinExistence type="predicted"/>
<evidence type="ECO:0008006" key="5">
    <source>
        <dbReference type="Google" id="ProtNLM"/>
    </source>
</evidence>
<dbReference type="PANTHER" id="PTHR21530">
    <property type="entry name" value="PHEROMONE SHUTDOWN PROTEIN"/>
    <property type="match status" value="1"/>
</dbReference>
<dbReference type="Pfam" id="PF04646">
    <property type="entry name" value="DUF604"/>
    <property type="match status" value="1"/>
</dbReference>
<keyword evidence="2" id="KW-0812">Transmembrane</keyword>
<dbReference type="EMBL" id="JBBPBM010000164">
    <property type="protein sequence ID" value="KAK8502791.1"/>
    <property type="molecule type" value="Genomic_DNA"/>
</dbReference>
<sequence length="521" mass="58023">MNRLTRPLNSVSLPELLRSLSLRASFTKLRFSQATRPLPHAKHFTPSCPNKPLVFSTFASTANRPSFKPELPEVDTKPADLDPPSGENFIPVENPKPNVVEASSCDNNNDDVSRSKGSDSSERRNAELPEELSKNVVYLSSKSSAEGGKCDVYLVGTSHVSKARSSSGFCLESCREVEAVISYLKPQVVFLELCSSRVGVFNTRNVEDLKVPSVEEMVDMWEKNHNLFDILHRWFLAQVGRLLEVVPGSEFRVAYEEARKYGAKVILGDRPVHLKDMDGDKLTRRIQEMKEKFPTLFETLIDERDRYMSSTLLRVARRHSLIVAVVGRGHLPGIRKYWKRHVSINELTMIPPQKPTLSTGKILASPGIAIAGVAVVCGIYLATKMYMSYTLLGVASVHSSVVAVVVGKDHLPGIRKYWKQPVPMDELMTLSTSKILAYLDIAIAGVAIVWGIYLASKMAGFEIYQQNKDFGFKMAFGGAGFAISYPRAKVLAKVFDSCIERHPHLYRSESRIDTCLAELVA</sequence>
<keyword evidence="2" id="KW-1133">Transmembrane helix</keyword>
<protein>
    <recommendedName>
        <fullName evidence="5">TraB family protein</fullName>
    </recommendedName>
</protein>
<organism evidence="3 4">
    <name type="scientific">Hibiscus sabdariffa</name>
    <name type="common">roselle</name>
    <dbReference type="NCBI Taxonomy" id="183260"/>
    <lineage>
        <taxon>Eukaryota</taxon>
        <taxon>Viridiplantae</taxon>
        <taxon>Streptophyta</taxon>
        <taxon>Embryophyta</taxon>
        <taxon>Tracheophyta</taxon>
        <taxon>Spermatophyta</taxon>
        <taxon>Magnoliopsida</taxon>
        <taxon>eudicotyledons</taxon>
        <taxon>Gunneridae</taxon>
        <taxon>Pentapetalae</taxon>
        <taxon>rosids</taxon>
        <taxon>malvids</taxon>
        <taxon>Malvales</taxon>
        <taxon>Malvaceae</taxon>
        <taxon>Malvoideae</taxon>
        <taxon>Hibiscus</taxon>
    </lineage>
</organism>
<keyword evidence="4" id="KW-1185">Reference proteome</keyword>